<name>A0A381VY28_9ZZZZ</name>
<feature type="transmembrane region" description="Helical" evidence="1">
    <location>
        <begin position="229"/>
        <end position="254"/>
    </location>
</feature>
<feature type="transmembrane region" description="Helical" evidence="1">
    <location>
        <begin position="70"/>
        <end position="89"/>
    </location>
</feature>
<feature type="domain" description="Major facilitator superfamily (MFS) profile" evidence="2">
    <location>
        <begin position="23"/>
        <end position="416"/>
    </location>
</feature>
<feature type="transmembrane region" description="Helical" evidence="1">
    <location>
        <begin position="157"/>
        <end position="178"/>
    </location>
</feature>
<dbReference type="SUPFAM" id="SSF103473">
    <property type="entry name" value="MFS general substrate transporter"/>
    <property type="match status" value="1"/>
</dbReference>
<dbReference type="InterPro" id="IPR011701">
    <property type="entry name" value="MFS"/>
</dbReference>
<dbReference type="Gene3D" id="1.20.1250.20">
    <property type="entry name" value="MFS general substrate transporter like domains"/>
    <property type="match status" value="2"/>
</dbReference>
<feature type="transmembrane region" description="Helical" evidence="1">
    <location>
        <begin position="301"/>
        <end position="321"/>
    </location>
</feature>
<feature type="transmembrane region" description="Helical" evidence="1">
    <location>
        <begin position="274"/>
        <end position="294"/>
    </location>
</feature>
<feature type="transmembrane region" description="Helical" evidence="1">
    <location>
        <begin position="390"/>
        <end position="411"/>
    </location>
</feature>
<dbReference type="AlphaFoldDB" id="A0A381VY28"/>
<dbReference type="GO" id="GO:0022857">
    <property type="term" value="F:transmembrane transporter activity"/>
    <property type="evidence" value="ECO:0007669"/>
    <property type="project" value="InterPro"/>
</dbReference>
<evidence type="ECO:0000259" key="2">
    <source>
        <dbReference type="PROSITE" id="PS50850"/>
    </source>
</evidence>
<proteinExistence type="predicted"/>
<feature type="transmembrane region" description="Helical" evidence="1">
    <location>
        <begin position="327"/>
        <end position="348"/>
    </location>
</feature>
<feature type="transmembrane region" description="Helical" evidence="1">
    <location>
        <begin position="190"/>
        <end position="208"/>
    </location>
</feature>
<dbReference type="PROSITE" id="PS50850">
    <property type="entry name" value="MFS"/>
    <property type="match status" value="1"/>
</dbReference>
<dbReference type="CDD" id="cd17355">
    <property type="entry name" value="MFS_YcxA_like"/>
    <property type="match status" value="1"/>
</dbReference>
<dbReference type="Pfam" id="PF07690">
    <property type="entry name" value="MFS_1"/>
    <property type="match status" value="2"/>
</dbReference>
<keyword evidence="1" id="KW-0812">Transmembrane</keyword>
<accession>A0A381VY28</accession>
<protein>
    <recommendedName>
        <fullName evidence="2">Major facilitator superfamily (MFS) profile domain-containing protein</fullName>
    </recommendedName>
</protein>
<reference evidence="3" key="1">
    <citation type="submission" date="2018-05" db="EMBL/GenBank/DDBJ databases">
        <authorList>
            <person name="Lanie J.A."/>
            <person name="Ng W.-L."/>
            <person name="Kazmierczak K.M."/>
            <person name="Andrzejewski T.M."/>
            <person name="Davidsen T.M."/>
            <person name="Wayne K.J."/>
            <person name="Tettelin H."/>
            <person name="Glass J.I."/>
            <person name="Rusch D."/>
            <person name="Podicherti R."/>
            <person name="Tsui H.-C.T."/>
            <person name="Winkler M.E."/>
        </authorList>
    </citation>
    <scope>NUCLEOTIDE SEQUENCE</scope>
</reference>
<dbReference type="InterPro" id="IPR020846">
    <property type="entry name" value="MFS_dom"/>
</dbReference>
<evidence type="ECO:0000256" key="1">
    <source>
        <dbReference type="SAM" id="Phobius"/>
    </source>
</evidence>
<organism evidence="3">
    <name type="scientific">marine metagenome</name>
    <dbReference type="NCBI Taxonomy" id="408172"/>
    <lineage>
        <taxon>unclassified sequences</taxon>
        <taxon>metagenomes</taxon>
        <taxon>ecological metagenomes</taxon>
    </lineage>
</organism>
<keyword evidence="1" id="KW-0472">Membrane</keyword>
<dbReference type="PANTHER" id="PTHR11360:SF290">
    <property type="entry name" value="MONOCARBOXYLATE MFS PERMEASE"/>
    <property type="match status" value="1"/>
</dbReference>
<dbReference type="InterPro" id="IPR050327">
    <property type="entry name" value="Proton-linked_MCT"/>
</dbReference>
<evidence type="ECO:0000313" key="3">
    <source>
        <dbReference type="EMBL" id="SVA45154.1"/>
    </source>
</evidence>
<feature type="transmembrane region" description="Helical" evidence="1">
    <location>
        <begin position="96"/>
        <end position="114"/>
    </location>
</feature>
<dbReference type="EMBL" id="UINC01010123">
    <property type="protein sequence ID" value="SVA45154.1"/>
    <property type="molecule type" value="Genomic_DNA"/>
</dbReference>
<sequence length="425" mass="46003">MCLWRQHLFDYRNNPVTDHSKPTTIESTYGWIVVFVSFTIIAMCASSYYITIVSLKSISAEFGWPRSFTSSAYSILFLGMGIGGIFMGWWSDRIGVALPAAIGIVITAIGTIVAGTSQGFVTFLIAHGILMGLLGNSALFVPLLANITHWFDRRRGLAVGIVATGQGVAGTIWIPVFTQITEAVGWRTTFLYYGVFLFCLLPATLILRRRPPDSKLVTTSTVSGRTVNALGMSSSLIVGLLSVAIVGCCISMAIPTVHLVSHVTDLGFTRVQGAEVVALTLACSIVSRLAWGWISDRIGGLLTLFIGSFLQAFAVFLFALAQDISQLYLIGMFFGFAFGGIVPAYTIIMRHLLPPTSIGMRVGIVLLFGTIGMALGSWIGGQFFDLNGHYAYAFLVGVGANIVNLVIIGFLNIRYWQLRPKPEPA</sequence>
<keyword evidence="1" id="KW-1133">Transmembrane helix</keyword>
<dbReference type="InterPro" id="IPR036259">
    <property type="entry name" value="MFS_trans_sf"/>
</dbReference>
<feature type="transmembrane region" description="Helical" evidence="1">
    <location>
        <begin position="120"/>
        <end position="145"/>
    </location>
</feature>
<feature type="transmembrane region" description="Helical" evidence="1">
    <location>
        <begin position="360"/>
        <end position="384"/>
    </location>
</feature>
<dbReference type="PANTHER" id="PTHR11360">
    <property type="entry name" value="MONOCARBOXYLATE TRANSPORTER"/>
    <property type="match status" value="1"/>
</dbReference>
<feature type="transmembrane region" description="Helical" evidence="1">
    <location>
        <begin position="29"/>
        <end position="50"/>
    </location>
</feature>
<gene>
    <name evidence="3" type="ORF">METZ01_LOCUS98008</name>
</gene>